<evidence type="ECO:0000313" key="3">
    <source>
        <dbReference type="Proteomes" id="UP001066276"/>
    </source>
</evidence>
<proteinExistence type="predicted"/>
<dbReference type="AlphaFoldDB" id="A0AAV7WVP1"/>
<feature type="compositionally biased region" description="Basic and acidic residues" evidence="1">
    <location>
        <begin position="822"/>
        <end position="834"/>
    </location>
</feature>
<dbReference type="EMBL" id="JANPWB010000001">
    <property type="protein sequence ID" value="KAJ1215964.1"/>
    <property type="molecule type" value="Genomic_DNA"/>
</dbReference>
<accession>A0AAV7WVP1</accession>
<keyword evidence="3" id="KW-1185">Reference proteome</keyword>
<gene>
    <name evidence="2" type="ORF">NDU88_003570</name>
</gene>
<sequence>MCHEGVCGQCVSEHHQGPFHSINLLDITYQQEKLAFFSILKKLREVGEKLSNEISEDPNDIEAVLQNETEIVTSKFDEISKMLDLKRKELLDYISNQGSRKKKEHQLWKEMKNVDNKAVINLLQECEKIVDECDPQSFLKVACDLNRRMNTKIELLHVSSTSVAAQQFKPSEIDIKPALDAIATLKLTTEDHFRDPFSKKQNSNKKFTFKTSTKRWKENIDVSEKFCPVPGQDISVEKGCIHTISVRHMSISEMHRYQPMSHEELRLKYYNNHRQVTNDVTIDSVPGSKNGSSLLPEREPKSNPGIFDEIPTPVKARRSGKGRSALAWQRSFDKSSKIGSSVTSVSKIYTKISETNQKGNELFASRQDSVQMLENGFSFGKKETTCITHSPDQTPSEKSSIQMPERDAPFVFTSISAADSTSVELDHQSSTKEEPMNVSVHPHAHGDENTTNNNGRNVPEHCGTLFTGSACSSPRVAVPSSGQDKTTTDAAVAKANFSFSVGDSKSCFSSCNSTTQGNVSFSITKSQPLTPVEESAKVKIRIENGGFNFRGLKKLTPDSKSPNSKTSTFLEGITEMDADVKKISAPSAAGKNTSSFYLSNCATKPQSTSGISFGSYSKDNSFTVPFTLLPSPNVSLSSKLEKEKDSEHLSSVALCNDETSFSAHSAIDAGLESNSLFPQSGNISKKPSPPCASFTPVFSTMQSTFARETNLFSFHPVVTPIRPQSKVTIKDNGTISPNSEQCSNDKSTTQSQNTLDSVVQIQAKALPQPASLFESLRVSPKKEICQLVPLKEDSVVNEGIKGTSSSDCSGTSDDESFQLDGKLVEDNHSIGDKR</sequence>
<reference evidence="2" key="1">
    <citation type="journal article" date="2022" name="bioRxiv">
        <title>Sequencing and chromosome-scale assembly of the giantPleurodeles waltlgenome.</title>
        <authorList>
            <person name="Brown T."/>
            <person name="Elewa A."/>
            <person name="Iarovenko S."/>
            <person name="Subramanian E."/>
            <person name="Araus A.J."/>
            <person name="Petzold A."/>
            <person name="Susuki M."/>
            <person name="Suzuki K.-i.T."/>
            <person name="Hayashi T."/>
            <person name="Toyoda A."/>
            <person name="Oliveira C."/>
            <person name="Osipova E."/>
            <person name="Leigh N.D."/>
            <person name="Simon A."/>
            <person name="Yun M.H."/>
        </authorList>
    </citation>
    <scope>NUCLEOTIDE SEQUENCE</scope>
    <source>
        <strain evidence="2">20211129_DDA</strain>
        <tissue evidence="2">Liver</tissue>
    </source>
</reference>
<feature type="region of interest" description="Disordered" evidence="1">
    <location>
        <begin position="728"/>
        <end position="753"/>
    </location>
</feature>
<evidence type="ECO:0000313" key="2">
    <source>
        <dbReference type="EMBL" id="KAJ1215964.1"/>
    </source>
</evidence>
<feature type="compositionally biased region" description="Low complexity" evidence="1">
    <location>
        <begin position="802"/>
        <end position="811"/>
    </location>
</feature>
<evidence type="ECO:0000256" key="1">
    <source>
        <dbReference type="SAM" id="MobiDB-lite"/>
    </source>
</evidence>
<protein>
    <submittedName>
        <fullName evidence="2">Uncharacterized protein</fullName>
    </submittedName>
</protein>
<dbReference type="Proteomes" id="UP001066276">
    <property type="component" value="Chromosome 1_1"/>
</dbReference>
<comment type="caution">
    <text evidence="2">The sequence shown here is derived from an EMBL/GenBank/DDBJ whole genome shotgun (WGS) entry which is preliminary data.</text>
</comment>
<name>A0AAV7WVP1_PLEWA</name>
<feature type="compositionally biased region" description="Basic and acidic residues" evidence="1">
    <location>
        <begin position="426"/>
        <end position="435"/>
    </location>
</feature>
<dbReference type="Gene3D" id="1.10.10.2360">
    <property type="match status" value="1"/>
</dbReference>
<feature type="region of interest" description="Disordered" evidence="1">
    <location>
        <begin position="426"/>
        <end position="455"/>
    </location>
</feature>
<organism evidence="2 3">
    <name type="scientific">Pleurodeles waltl</name>
    <name type="common">Iberian ribbed newt</name>
    <dbReference type="NCBI Taxonomy" id="8319"/>
    <lineage>
        <taxon>Eukaryota</taxon>
        <taxon>Metazoa</taxon>
        <taxon>Chordata</taxon>
        <taxon>Craniata</taxon>
        <taxon>Vertebrata</taxon>
        <taxon>Euteleostomi</taxon>
        <taxon>Amphibia</taxon>
        <taxon>Batrachia</taxon>
        <taxon>Caudata</taxon>
        <taxon>Salamandroidea</taxon>
        <taxon>Salamandridae</taxon>
        <taxon>Pleurodelinae</taxon>
        <taxon>Pleurodeles</taxon>
    </lineage>
</organism>
<feature type="region of interest" description="Disordered" evidence="1">
    <location>
        <begin position="796"/>
        <end position="834"/>
    </location>
</feature>
<feature type="compositionally biased region" description="Polar residues" evidence="1">
    <location>
        <begin position="281"/>
        <end position="293"/>
    </location>
</feature>
<feature type="region of interest" description="Disordered" evidence="1">
    <location>
        <begin position="281"/>
        <end position="323"/>
    </location>
</feature>